<dbReference type="Proteomes" id="UP001302274">
    <property type="component" value="Unassembled WGS sequence"/>
</dbReference>
<organism evidence="1 2">
    <name type="scientific">Bacteriovorax antarcticus</name>
    <dbReference type="NCBI Taxonomy" id="3088717"/>
    <lineage>
        <taxon>Bacteria</taxon>
        <taxon>Pseudomonadati</taxon>
        <taxon>Bdellovibrionota</taxon>
        <taxon>Bacteriovoracia</taxon>
        <taxon>Bacteriovoracales</taxon>
        <taxon>Bacteriovoracaceae</taxon>
        <taxon>Bacteriovorax</taxon>
    </lineage>
</organism>
<evidence type="ECO:0000313" key="2">
    <source>
        <dbReference type="Proteomes" id="UP001302274"/>
    </source>
</evidence>
<comment type="caution">
    <text evidence="1">The sequence shown here is derived from an EMBL/GenBank/DDBJ whole genome shotgun (WGS) entry which is preliminary data.</text>
</comment>
<dbReference type="NCBIfam" id="TIGR04552">
    <property type="entry name" value="TIGR04552 family protein"/>
    <property type="match status" value="1"/>
</dbReference>
<protein>
    <submittedName>
        <fullName evidence="1">TIGR04552 family protein</fullName>
    </submittedName>
</protein>
<dbReference type="NCBIfam" id="TIGR04562">
    <property type="entry name" value="TIGR04552 family protein"/>
    <property type="match status" value="1"/>
</dbReference>
<accession>A0ABU5VNL5</accession>
<keyword evidence="2" id="KW-1185">Reference proteome</keyword>
<dbReference type="RefSeq" id="WP_323574078.1">
    <property type="nucleotide sequence ID" value="NZ_JAYGJQ010000001.1"/>
</dbReference>
<evidence type="ECO:0000313" key="1">
    <source>
        <dbReference type="EMBL" id="MEA9354634.1"/>
    </source>
</evidence>
<sequence length="413" mass="48366">MERPSYLQKYMFDWEIFDVVVGGKSALDTKNFLGPMSSNEQVNQFLKGYGLDPNDHVAKAELFGNFQEAMQFIRRYFLREGNPDGLDIKVPNSLLMISDIGQLFLMATDDNIVKKEDKLWAEAVLKVMHTIMHADKDLRSNYFNIVQTQIFDRFYKYVFRSDDNKLFIGVKGTDDVVPLVDFETKSKKTRESVIIKLLHKAENVAEELFDRVGVRFITHTRFDTLRLIRFLLEKNIVIPHNNKPSRAVNTMIDMVKFKEAHQGLLKMAIRNNLSEDRFLAAMERAAVESQKEPGESERNKHTSKAYQSIQFTCRQLIEYKNPFLQEFNDLRKFAKTCNPEENELARKVLNMDISLVARDIRFFYPYEIQVVDHEAFKANSQGDASHQEYKRHQVRSAMRRVFKSIIEYKQIQL</sequence>
<proteinExistence type="predicted"/>
<dbReference type="EMBL" id="JAYGJQ010000001">
    <property type="protein sequence ID" value="MEA9354634.1"/>
    <property type="molecule type" value="Genomic_DNA"/>
</dbReference>
<reference evidence="1 2" key="1">
    <citation type="submission" date="2023-11" db="EMBL/GenBank/DDBJ databases">
        <title>A Novel Polar Bacteriovorax (B. antarcticus) Isolated from the Biocrust in Antarctica.</title>
        <authorList>
            <person name="Mun W."/>
            <person name="Choi S.Y."/>
            <person name="Mitchell R.J."/>
        </authorList>
    </citation>
    <scope>NUCLEOTIDE SEQUENCE [LARGE SCALE GENOMIC DNA]</scope>
    <source>
        <strain evidence="1 2">PP10</strain>
    </source>
</reference>
<gene>
    <name evidence="1" type="ORF">SHI21_00360</name>
</gene>
<name>A0ABU5VNL5_9BACT</name>
<dbReference type="InterPro" id="IPR030824">
    <property type="entry name" value="CHP04562"/>
</dbReference>